<keyword evidence="4 10" id="KW-0812">Transmembrane</keyword>
<evidence type="ECO:0000256" key="10">
    <source>
        <dbReference type="PROSITE-ProRule" id="PRU00282"/>
    </source>
</evidence>
<evidence type="ECO:0000256" key="9">
    <source>
        <dbReference type="ARBA" id="ARBA00023136"/>
    </source>
</evidence>
<dbReference type="AlphaFoldDB" id="A0A7S0UF31"/>
<evidence type="ECO:0000256" key="5">
    <source>
        <dbReference type="ARBA" id="ARBA00022737"/>
    </source>
</evidence>
<reference evidence="12" key="1">
    <citation type="submission" date="2021-01" db="EMBL/GenBank/DDBJ databases">
        <authorList>
            <person name="Corre E."/>
            <person name="Pelletier E."/>
            <person name="Niang G."/>
            <person name="Scheremetjew M."/>
            <person name="Finn R."/>
            <person name="Kale V."/>
            <person name="Holt S."/>
            <person name="Cochrane G."/>
            <person name="Meng A."/>
            <person name="Brown T."/>
            <person name="Cohen L."/>
        </authorList>
    </citation>
    <scope>NUCLEOTIDE SEQUENCE</scope>
    <source>
        <strain evidence="12">UNC1205</strain>
    </source>
</reference>
<keyword evidence="9 10" id="KW-0472">Membrane</keyword>
<evidence type="ECO:0000256" key="4">
    <source>
        <dbReference type="ARBA" id="ARBA00022692"/>
    </source>
</evidence>
<dbReference type="Pfam" id="PF00153">
    <property type="entry name" value="Mito_carr"/>
    <property type="match status" value="3"/>
</dbReference>
<keyword evidence="7" id="KW-1133">Transmembrane helix</keyword>
<evidence type="ECO:0000256" key="7">
    <source>
        <dbReference type="ARBA" id="ARBA00022989"/>
    </source>
</evidence>
<dbReference type="SUPFAM" id="SSF103506">
    <property type="entry name" value="Mitochondrial carrier"/>
    <property type="match status" value="1"/>
</dbReference>
<feature type="repeat" description="Solcar" evidence="10">
    <location>
        <begin position="12"/>
        <end position="85"/>
    </location>
</feature>
<feature type="repeat" description="Solcar" evidence="10">
    <location>
        <begin position="103"/>
        <end position="194"/>
    </location>
</feature>
<dbReference type="Gene3D" id="1.50.40.10">
    <property type="entry name" value="Mitochondrial carrier domain"/>
    <property type="match status" value="1"/>
</dbReference>
<evidence type="ECO:0000256" key="8">
    <source>
        <dbReference type="ARBA" id="ARBA00023128"/>
    </source>
</evidence>
<dbReference type="InterPro" id="IPR018108">
    <property type="entry name" value="MCP_transmembrane"/>
</dbReference>
<gene>
    <name evidence="12" type="ORF">PDEL1432_LOCUS537</name>
</gene>
<proteinExistence type="inferred from homology"/>
<accession>A0A7S0UF31</accession>
<comment type="subcellular location">
    <subcellularLocation>
        <location evidence="1">Mitochondrion inner membrane</location>
        <topology evidence="1">Multi-pass membrane protein</topology>
    </subcellularLocation>
</comment>
<evidence type="ECO:0000256" key="1">
    <source>
        <dbReference type="ARBA" id="ARBA00004448"/>
    </source>
</evidence>
<dbReference type="PROSITE" id="PS50920">
    <property type="entry name" value="SOLCAR"/>
    <property type="match status" value="3"/>
</dbReference>
<evidence type="ECO:0000256" key="3">
    <source>
        <dbReference type="ARBA" id="ARBA00022448"/>
    </source>
</evidence>
<evidence type="ECO:0000256" key="2">
    <source>
        <dbReference type="ARBA" id="ARBA00006375"/>
    </source>
</evidence>
<evidence type="ECO:0008006" key="13">
    <source>
        <dbReference type="Google" id="ProtNLM"/>
    </source>
</evidence>
<dbReference type="InterPro" id="IPR023395">
    <property type="entry name" value="MCP_dom_sf"/>
</dbReference>
<comment type="similarity">
    <text evidence="2 11">Belongs to the mitochondrial carrier (TC 2.A.29) family.</text>
</comment>
<dbReference type="InterPro" id="IPR002067">
    <property type="entry name" value="MCP"/>
</dbReference>
<dbReference type="PANTHER" id="PTHR45667">
    <property type="entry name" value="S-ADENOSYLMETHIONINE MITOCHONDRIAL CARRIER PROTEIN"/>
    <property type="match status" value="1"/>
</dbReference>
<keyword evidence="3 11" id="KW-0813">Transport</keyword>
<organism evidence="12">
    <name type="scientific">Pseudo-nitzschia delicatissima</name>
    <dbReference type="NCBI Taxonomy" id="44447"/>
    <lineage>
        <taxon>Eukaryota</taxon>
        <taxon>Sar</taxon>
        <taxon>Stramenopiles</taxon>
        <taxon>Ochrophyta</taxon>
        <taxon>Bacillariophyta</taxon>
        <taxon>Bacillariophyceae</taxon>
        <taxon>Bacillariophycidae</taxon>
        <taxon>Bacillariales</taxon>
        <taxon>Bacillariaceae</taxon>
        <taxon>Pseudo-nitzschia</taxon>
    </lineage>
</organism>
<dbReference type="GO" id="GO:0055085">
    <property type="term" value="P:transmembrane transport"/>
    <property type="evidence" value="ECO:0007669"/>
    <property type="project" value="InterPro"/>
</dbReference>
<name>A0A7S0UF31_9STRA</name>
<keyword evidence="6" id="KW-0999">Mitochondrion inner membrane</keyword>
<evidence type="ECO:0000256" key="6">
    <source>
        <dbReference type="ARBA" id="ARBA00022792"/>
    </source>
</evidence>
<sequence length="302" mass="31773">MSSDDNNTAAATSFATALVAGGCAGTSVDVALFPIDTLKTRMQSPQGFVKAGGFRGVYNGLGAAAVGSAPGAALFFSSYETCKPIIRRWQQSLGGHGDSGMRNPAISHMVAASIGESAACLVRVPTEVIKAKMQTNAANASSLSKTFRLVLEEKASGPLGGFTGGLYRGYGITLMREIPFAMIQFPIYEFLKKYWTENLRGGVPVNPLQAAACGSFGGAIAAAATTPLDVVKTRLMLGADKDGKLYEGALDVIRRTAAENPDRKWVVFFSGIQPRVMWISIGGFVFFGAYEGFKTGLSPVLG</sequence>
<protein>
    <recommendedName>
        <fullName evidence="13">Mitochondrial carrier protein</fullName>
    </recommendedName>
</protein>
<evidence type="ECO:0000256" key="11">
    <source>
        <dbReference type="RuleBase" id="RU000488"/>
    </source>
</evidence>
<evidence type="ECO:0000313" key="12">
    <source>
        <dbReference type="EMBL" id="CAD8760498.1"/>
    </source>
</evidence>
<dbReference type="EMBL" id="HBFL01000754">
    <property type="protein sequence ID" value="CAD8760498.1"/>
    <property type="molecule type" value="Transcribed_RNA"/>
</dbReference>
<dbReference type="GO" id="GO:0005743">
    <property type="term" value="C:mitochondrial inner membrane"/>
    <property type="evidence" value="ECO:0007669"/>
    <property type="project" value="UniProtKB-SubCell"/>
</dbReference>
<keyword evidence="5" id="KW-0677">Repeat</keyword>
<feature type="repeat" description="Solcar" evidence="10">
    <location>
        <begin position="205"/>
        <end position="296"/>
    </location>
</feature>
<dbReference type="PRINTS" id="PR00926">
    <property type="entry name" value="MITOCARRIER"/>
</dbReference>
<keyword evidence="8" id="KW-0496">Mitochondrion</keyword>
<dbReference type="FunFam" id="1.50.40.10:FF:000018">
    <property type="entry name" value="S-adenosylmethionine mitochondrial carrier protein-like"/>
    <property type="match status" value="1"/>
</dbReference>